<comment type="caution">
    <text evidence="5">The sequence shown here is derived from an EMBL/GenBank/DDBJ whole genome shotgun (WGS) entry which is preliminary data.</text>
</comment>
<keyword evidence="4" id="KW-0963">Cytoplasm</keyword>
<accession>A0A9P3Z494</accession>
<dbReference type="EMBL" id="DAESCB010000004">
    <property type="protein sequence ID" value="HBH7041573.1"/>
    <property type="molecule type" value="Genomic_DNA"/>
</dbReference>
<protein>
    <recommendedName>
        <fullName evidence="4">Urease accessory protein UreD</fullName>
    </recommendedName>
</protein>
<evidence type="ECO:0000256" key="1">
    <source>
        <dbReference type="ARBA" id="ARBA00007177"/>
    </source>
</evidence>
<sequence length="316" mass="35827">MTHPQNINDEVEKTRKRWDKQIPKEYRQEPEQMPSGAIGKDGFLHLGFTRSGRKSILHRMEKRTPLFAQKALYHDEALPDLPCVTVISTSGCVLQGDRMVLSINVGENAFASVNTQSATKVHSMDKNYGAQIQFIQLNENSYLEYLPDPLILHRNARFINDTVIDYKRNATLIYSEVIIPGRRYHHKNELNGFDYYSSTVSAKDESGNILFKEQIVLSPKEHPMTEIGIIGSFQIIGTIFILTPVENIASILSTFKAHYGKDCCYGMSTLPAESGLIFKILANDSSIIKKHIRTVWATTRKVVLNAELPAPFIWKK</sequence>
<dbReference type="InterPro" id="IPR002669">
    <property type="entry name" value="UreD"/>
</dbReference>
<dbReference type="PANTHER" id="PTHR33643:SF1">
    <property type="entry name" value="UREASE ACCESSORY PROTEIN D"/>
    <property type="match status" value="1"/>
</dbReference>
<dbReference type="AlphaFoldDB" id="A0A9P3Z494"/>
<dbReference type="GO" id="GO:0016151">
    <property type="term" value="F:nickel cation binding"/>
    <property type="evidence" value="ECO:0007669"/>
    <property type="project" value="UniProtKB-UniRule"/>
</dbReference>
<evidence type="ECO:0000313" key="5">
    <source>
        <dbReference type="EMBL" id="HBH7041573.1"/>
    </source>
</evidence>
<name>A0A9P3Z494_CITFR</name>
<comment type="subcellular location">
    <subcellularLocation>
        <location evidence="4">Cytoplasm</location>
    </subcellularLocation>
</comment>
<comment type="subunit">
    <text evidence="4">UreD, UreF and UreG form a complex that acts as a GTP-hydrolysis-dependent molecular chaperone, activating the urease apoprotein by helping to assemble the nickel containing metallocenter of UreC. The UreE protein probably delivers the nickel.</text>
</comment>
<dbReference type="PANTHER" id="PTHR33643">
    <property type="entry name" value="UREASE ACCESSORY PROTEIN D"/>
    <property type="match status" value="1"/>
</dbReference>
<dbReference type="Proteomes" id="UP000885148">
    <property type="component" value="Unassembled WGS sequence"/>
</dbReference>
<organism evidence="5 6">
    <name type="scientific">Citrobacter freundii</name>
    <dbReference type="NCBI Taxonomy" id="546"/>
    <lineage>
        <taxon>Bacteria</taxon>
        <taxon>Pseudomonadati</taxon>
        <taxon>Pseudomonadota</taxon>
        <taxon>Gammaproteobacteria</taxon>
        <taxon>Enterobacterales</taxon>
        <taxon>Enterobacteriaceae</taxon>
        <taxon>Citrobacter</taxon>
        <taxon>Citrobacter freundii complex</taxon>
    </lineage>
</organism>
<gene>
    <name evidence="4" type="primary">ureD</name>
    <name evidence="5" type="ORF">KV121_001616</name>
</gene>
<evidence type="ECO:0000256" key="3">
    <source>
        <dbReference type="ARBA" id="ARBA00023186"/>
    </source>
</evidence>
<reference evidence="5" key="1">
    <citation type="journal article" date="2018" name="Genome Biol.">
        <title>SKESA: strategic k-mer extension for scrupulous assemblies.</title>
        <authorList>
            <person name="Souvorov A."/>
            <person name="Agarwala R."/>
            <person name="Lipman D.J."/>
        </authorList>
    </citation>
    <scope>NUCLEOTIDE SEQUENCE</scope>
    <source>
        <strain evidence="5">91871</strain>
    </source>
</reference>
<evidence type="ECO:0000256" key="2">
    <source>
        <dbReference type="ARBA" id="ARBA00022988"/>
    </source>
</evidence>
<dbReference type="HAMAP" id="MF_01384">
    <property type="entry name" value="UreD"/>
    <property type="match status" value="1"/>
</dbReference>
<evidence type="ECO:0000256" key="4">
    <source>
        <dbReference type="HAMAP-Rule" id="MF_01384"/>
    </source>
</evidence>
<dbReference type="RefSeq" id="WP_057102355.1">
    <property type="nucleotide sequence ID" value="NZ_JADVIW010000007.1"/>
</dbReference>
<dbReference type="GO" id="GO:0005737">
    <property type="term" value="C:cytoplasm"/>
    <property type="evidence" value="ECO:0007669"/>
    <property type="project" value="UniProtKB-SubCell"/>
</dbReference>
<proteinExistence type="inferred from homology"/>
<keyword evidence="3 4" id="KW-0143">Chaperone</keyword>
<dbReference type="Pfam" id="PF01774">
    <property type="entry name" value="UreD"/>
    <property type="match status" value="1"/>
</dbReference>
<comment type="function">
    <text evidence="4">Required for maturation of urease via the functional incorporation of the urease nickel metallocenter.</text>
</comment>
<keyword evidence="2 4" id="KW-0996">Nickel insertion</keyword>
<comment type="similarity">
    <text evidence="1 4">Belongs to the UreD family.</text>
</comment>
<evidence type="ECO:0000313" key="6">
    <source>
        <dbReference type="Proteomes" id="UP000885148"/>
    </source>
</evidence>
<reference evidence="5" key="2">
    <citation type="submission" date="2021-07" db="EMBL/GenBank/DDBJ databases">
        <authorList>
            <consortium name="NCBI Pathogen Detection Project"/>
        </authorList>
    </citation>
    <scope>NUCLEOTIDE SEQUENCE</scope>
    <source>
        <strain evidence="5">91871</strain>
    </source>
</reference>